<dbReference type="PANTHER" id="PTHR38590:SF1">
    <property type="entry name" value="BLL0828 PROTEIN"/>
    <property type="match status" value="1"/>
</dbReference>
<comment type="caution">
    <text evidence="3">The sequence shown here is derived from an EMBL/GenBank/DDBJ whole genome shotgun (WGS) entry which is preliminary data.</text>
</comment>
<keyword evidence="3" id="KW-0378">Hydrolase</keyword>
<evidence type="ECO:0000259" key="2">
    <source>
        <dbReference type="Pfam" id="PF04480"/>
    </source>
</evidence>
<dbReference type="Gene3D" id="3.40.960.10">
    <property type="entry name" value="VSR Endonuclease"/>
    <property type="match status" value="1"/>
</dbReference>
<reference evidence="3 4" key="1">
    <citation type="submission" date="2020-08" db="EMBL/GenBank/DDBJ databases">
        <title>Genomic Encyclopedia of Type Strains, Phase IV (KMG-IV): sequencing the most valuable type-strain genomes for metagenomic binning, comparative biology and taxonomic classification.</title>
        <authorList>
            <person name="Goeker M."/>
        </authorList>
    </citation>
    <scope>NUCLEOTIDE SEQUENCE [LARGE SCALE GENOMIC DNA]</scope>
    <source>
        <strain evidence="3 4">YC6723</strain>
    </source>
</reference>
<dbReference type="Pfam" id="PF04480">
    <property type="entry name" value="DUF559"/>
    <property type="match status" value="1"/>
</dbReference>
<gene>
    <name evidence="3" type="ORF">GGQ80_001193</name>
</gene>
<dbReference type="InterPro" id="IPR011335">
    <property type="entry name" value="Restrct_endonuc-II-like"/>
</dbReference>
<dbReference type="SUPFAM" id="SSF52980">
    <property type="entry name" value="Restriction endonuclease-like"/>
    <property type="match status" value="1"/>
</dbReference>
<dbReference type="EMBL" id="JACIEV010000003">
    <property type="protein sequence ID" value="MBB4153291.1"/>
    <property type="molecule type" value="Genomic_DNA"/>
</dbReference>
<sequence length="142" mass="15764">MRKAVGPKPSGKAVQTARGQRRTMSLPEVLLWSALRKRPGDLKFRRQHPLGAELAIDFYCNDARLAIEVDGEAHDRGDRPDRDARRDAILRQHGIETLRIPAREILHDLDAVLTGILAIASMGLPLHHAAHGPPPRDKLGED</sequence>
<evidence type="ECO:0000313" key="4">
    <source>
        <dbReference type="Proteomes" id="UP000529795"/>
    </source>
</evidence>
<keyword evidence="3" id="KW-0255">Endonuclease</keyword>
<dbReference type="InterPro" id="IPR047216">
    <property type="entry name" value="Endonuclease_DUF559_bact"/>
</dbReference>
<keyword evidence="4" id="KW-1185">Reference proteome</keyword>
<organism evidence="3 4">
    <name type="scientific">Sphingomonas jinjuensis</name>
    <dbReference type="NCBI Taxonomy" id="535907"/>
    <lineage>
        <taxon>Bacteria</taxon>
        <taxon>Pseudomonadati</taxon>
        <taxon>Pseudomonadota</taxon>
        <taxon>Alphaproteobacteria</taxon>
        <taxon>Sphingomonadales</taxon>
        <taxon>Sphingomonadaceae</taxon>
        <taxon>Sphingomonas</taxon>
    </lineage>
</organism>
<dbReference type="InterPro" id="IPR007569">
    <property type="entry name" value="DUF559"/>
</dbReference>
<dbReference type="PANTHER" id="PTHR38590">
    <property type="entry name" value="BLL0828 PROTEIN"/>
    <property type="match status" value="1"/>
</dbReference>
<evidence type="ECO:0000256" key="1">
    <source>
        <dbReference type="SAM" id="MobiDB-lite"/>
    </source>
</evidence>
<proteinExistence type="predicted"/>
<accession>A0A840F9L3</accession>
<keyword evidence="3" id="KW-0540">Nuclease</keyword>
<dbReference type="RefSeq" id="WP_183982994.1">
    <property type="nucleotide sequence ID" value="NZ_JACIEV010000003.1"/>
</dbReference>
<dbReference type="AlphaFoldDB" id="A0A840F9L3"/>
<dbReference type="Proteomes" id="UP000529795">
    <property type="component" value="Unassembled WGS sequence"/>
</dbReference>
<protein>
    <submittedName>
        <fullName evidence="3">Very-short-patch-repair endonuclease</fullName>
    </submittedName>
</protein>
<name>A0A840F9L3_9SPHN</name>
<feature type="region of interest" description="Disordered" evidence="1">
    <location>
        <begin position="1"/>
        <end position="21"/>
    </location>
</feature>
<evidence type="ECO:0000313" key="3">
    <source>
        <dbReference type="EMBL" id="MBB4153291.1"/>
    </source>
</evidence>
<feature type="domain" description="DUF559" evidence="2">
    <location>
        <begin position="13"/>
        <end position="118"/>
    </location>
</feature>
<dbReference type="GO" id="GO:0004519">
    <property type="term" value="F:endonuclease activity"/>
    <property type="evidence" value="ECO:0007669"/>
    <property type="project" value="UniProtKB-KW"/>
</dbReference>